<keyword evidence="2" id="KW-1185">Reference proteome</keyword>
<evidence type="ECO:0000313" key="1">
    <source>
        <dbReference type="EMBL" id="KAK9235189.1"/>
    </source>
</evidence>
<protein>
    <submittedName>
        <fullName evidence="1">Uncharacterized protein</fullName>
    </submittedName>
</protein>
<reference evidence="2" key="1">
    <citation type="journal article" date="2024" name="Front. Bioeng. Biotechnol.">
        <title>Genome-scale model development and genomic sequencing of the oleaginous clade Lipomyces.</title>
        <authorList>
            <person name="Czajka J.J."/>
            <person name="Han Y."/>
            <person name="Kim J."/>
            <person name="Mondo S.J."/>
            <person name="Hofstad B.A."/>
            <person name="Robles A."/>
            <person name="Haridas S."/>
            <person name="Riley R."/>
            <person name="LaButti K."/>
            <person name="Pangilinan J."/>
            <person name="Andreopoulos W."/>
            <person name="Lipzen A."/>
            <person name="Yan J."/>
            <person name="Wang M."/>
            <person name="Ng V."/>
            <person name="Grigoriev I.V."/>
            <person name="Spatafora J.W."/>
            <person name="Magnuson J.K."/>
            <person name="Baker S.E."/>
            <person name="Pomraning K.R."/>
        </authorList>
    </citation>
    <scope>NUCLEOTIDE SEQUENCE [LARGE SCALE GENOMIC DNA]</scope>
    <source>
        <strain evidence="2">CBS 7786</strain>
    </source>
</reference>
<dbReference type="EMBL" id="MU971426">
    <property type="protein sequence ID" value="KAK9235189.1"/>
    <property type="molecule type" value="Genomic_DNA"/>
</dbReference>
<evidence type="ECO:0000313" key="2">
    <source>
        <dbReference type="Proteomes" id="UP001433508"/>
    </source>
</evidence>
<sequence>MWQATHKAYPRPSTLSIIIIVVTIAINTAIRIEIDLAVHCIACTAPNFGYVVVISGLALAQDKYHQLLLCRSLLQSKVMHSSQQL</sequence>
<comment type="caution">
    <text evidence="1">The sequence shown here is derived from an EMBL/GenBank/DDBJ whole genome shotgun (WGS) entry which is preliminary data.</text>
</comment>
<dbReference type="Proteomes" id="UP001433508">
    <property type="component" value="Unassembled WGS sequence"/>
</dbReference>
<organism evidence="1 2">
    <name type="scientific">Lipomyces kononenkoae</name>
    <name type="common">Yeast</name>
    <dbReference type="NCBI Taxonomy" id="34357"/>
    <lineage>
        <taxon>Eukaryota</taxon>
        <taxon>Fungi</taxon>
        <taxon>Dikarya</taxon>
        <taxon>Ascomycota</taxon>
        <taxon>Saccharomycotina</taxon>
        <taxon>Lipomycetes</taxon>
        <taxon>Lipomycetales</taxon>
        <taxon>Lipomycetaceae</taxon>
        <taxon>Lipomyces</taxon>
    </lineage>
</organism>
<gene>
    <name evidence="1" type="ORF">V1525DRAFT_410661</name>
</gene>
<name>A0ACC3SU65_LIPKO</name>
<proteinExistence type="predicted"/>
<accession>A0ACC3SU65</accession>